<accession>A0A5C4JWX0</accession>
<dbReference type="EMBL" id="VCLB01000001">
    <property type="protein sequence ID" value="TNB49707.1"/>
    <property type="molecule type" value="Genomic_DNA"/>
</dbReference>
<dbReference type="PANTHER" id="PTHR35562:SF2">
    <property type="entry name" value="DNA ENDONUCLEASE SMRA-RELATED"/>
    <property type="match status" value="1"/>
</dbReference>
<gene>
    <name evidence="3" type="ORF">FF124_01750</name>
</gene>
<dbReference type="SUPFAM" id="SSF160443">
    <property type="entry name" value="SMR domain-like"/>
    <property type="match status" value="1"/>
</dbReference>
<dbReference type="RefSeq" id="WP_138746749.1">
    <property type="nucleotide sequence ID" value="NZ_VCLB01000001.1"/>
</dbReference>
<evidence type="ECO:0000313" key="3">
    <source>
        <dbReference type="EMBL" id="TNB49707.1"/>
    </source>
</evidence>
<dbReference type="PROSITE" id="PS50828">
    <property type="entry name" value="SMR"/>
    <property type="match status" value="1"/>
</dbReference>
<dbReference type="Gene3D" id="3.30.1370.110">
    <property type="match status" value="1"/>
</dbReference>
<feature type="compositionally biased region" description="Basic residues" evidence="1">
    <location>
        <begin position="74"/>
        <end position="83"/>
    </location>
</feature>
<reference evidence="3 4" key="2">
    <citation type="submission" date="2019-06" db="EMBL/GenBank/DDBJ databases">
        <title>Martelella lutilitoris sp. nov., isolated from a tidal mudflat.</title>
        <authorList>
            <person name="Kim Y.-J."/>
        </authorList>
    </citation>
    <scope>NUCLEOTIDE SEQUENCE [LARGE SCALE GENOMIC DNA]</scope>
    <source>
        <strain evidence="3 4">GH2-6</strain>
    </source>
</reference>
<dbReference type="AlphaFoldDB" id="A0A5C4JWX0"/>
<dbReference type="InterPro" id="IPR036063">
    <property type="entry name" value="Smr_dom_sf"/>
</dbReference>
<evidence type="ECO:0000256" key="1">
    <source>
        <dbReference type="SAM" id="MobiDB-lite"/>
    </source>
</evidence>
<protein>
    <submittedName>
        <fullName evidence="3">Smr/MutS family protein</fullName>
    </submittedName>
</protein>
<feature type="region of interest" description="Disordered" evidence="1">
    <location>
        <begin position="17"/>
        <end position="83"/>
    </location>
</feature>
<dbReference type="PANTHER" id="PTHR35562">
    <property type="entry name" value="DNA ENDONUCLEASE SMRA-RELATED"/>
    <property type="match status" value="1"/>
</dbReference>
<name>A0A5C4JWX0_9HYPH</name>
<reference evidence="3 4" key="1">
    <citation type="submission" date="2019-05" db="EMBL/GenBank/DDBJ databases">
        <authorList>
            <person name="Lee S.D."/>
        </authorList>
    </citation>
    <scope>NUCLEOTIDE SEQUENCE [LARGE SCALE GENOMIC DNA]</scope>
    <source>
        <strain evidence="3 4">GH2-6</strain>
    </source>
</reference>
<dbReference type="SMART" id="SM00463">
    <property type="entry name" value="SMR"/>
    <property type="match status" value="1"/>
</dbReference>
<keyword evidence="4" id="KW-1185">Reference proteome</keyword>
<proteinExistence type="predicted"/>
<feature type="domain" description="Smr" evidence="2">
    <location>
        <begin position="99"/>
        <end position="182"/>
    </location>
</feature>
<sequence>MSRRKLSTEERDLWMKVARTARPLPGKKLEKPASAPESFPDLMNGIVADGKKTDTGKTSVSPLALPKKPEAEKSRRHHPLERPVKRKLASGRLAIDARIDLHGLFQDEAHALLLAFLHRAHDRGHRHILVITGKGGSIGSDGALKRAVPMWFSLPDFRPLISSYETAARQHGGEGALYVRLARRRGHEHDAVRRSRS</sequence>
<dbReference type="Pfam" id="PF01713">
    <property type="entry name" value="Smr"/>
    <property type="match status" value="1"/>
</dbReference>
<dbReference type="OrthoDB" id="7165597at2"/>
<comment type="caution">
    <text evidence="3">The sequence shown here is derived from an EMBL/GenBank/DDBJ whole genome shotgun (WGS) entry which is preliminary data.</text>
</comment>
<dbReference type="Proteomes" id="UP000307874">
    <property type="component" value="Unassembled WGS sequence"/>
</dbReference>
<dbReference type="InterPro" id="IPR002625">
    <property type="entry name" value="Smr_dom"/>
</dbReference>
<evidence type="ECO:0000313" key="4">
    <source>
        <dbReference type="Proteomes" id="UP000307874"/>
    </source>
</evidence>
<organism evidence="3 4">
    <name type="scientific">Martelella lutilitoris</name>
    <dbReference type="NCBI Taxonomy" id="2583532"/>
    <lineage>
        <taxon>Bacteria</taxon>
        <taxon>Pseudomonadati</taxon>
        <taxon>Pseudomonadota</taxon>
        <taxon>Alphaproteobacteria</taxon>
        <taxon>Hyphomicrobiales</taxon>
        <taxon>Aurantimonadaceae</taxon>
        <taxon>Martelella</taxon>
    </lineage>
</organism>
<evidence type="ECO:0000259" key="2">
    <source>
        <dbReference type="PROSITE" id="PS50828"/>
    </source>
</evidence>